<evidence type="ECO:0000256" key="1">
    <source>
        <dbReference type="SAM" id="Phobius"/>
    </source>
</evidence>
<feature type="transmembrane region" description="Helical" evidence="1">
    <location>
        <begin position="297"/>
        <end position="316"/>
    </location>
</feature>
<accession>A0A4V1LRX2</accession>
<name>A0A4V1LRX2_9BACT</name>
<dbReference type="AlphaFoldDB" id="A0A4V1LRX2"/>
<keyword evidence="1" id="KW-0812">Transmembrane</keyword>
<keyword evidence="1" id="KW-0472">Membrane</keyword>
<keyword evidence="1" id="KW-1133">Transmembrane helix</keyword>
<dbReference type="Proteomes" id="UP000290172">
    <property type="component" value="Unassembled WGS sequence"/>
</dbReference>
<dbReference type="EMBL" id="PDKJ01000002">
    <property type="protein sequence ID" value="RXJ69688.1"/>
    <property type="molecule type" value="Genomic_DNA"/>
</dbReference>
<feature type="transmembrane region" description="Helical" evidence="1">
    <location>
        <begin position="254"/>
        <end position="276"/>
    </location>
</feature>
<feature type="transmembrane region" description="Helical" evidence="1">
    <location>
        <begin position="7"/>
        <end position="32"/>
    </location>
</feature>
<organism evidence="2 3">
    <name type="scientific">Halarcobacter ebronensis</name>
    <dbReference type="NCBI Taxonomy" id="1462615"/>
    <lineage>
        <taxon>Bacteria</taxon>
        <taxon>Pseudomonadati</taxon>
        <taxon>Campylobacterota</taxon>
        <taxon>Epsilonproteobacteria</taxon>
        <taxon>Campylobacterales</taxon>
        <taxon>Arcobacteraceae</taxon>
        <taxon>Halarcobacter</taxon>
    </lineage>
</organism>
<gene>
    <name evidence="2" type="ORF">CRV08_03005</name>
</gene>
<feature type="transmembrane region" description="Helical" evidence="1">
    <location>
        <begin position="136"/>
        <end position="157"/>
    </location>
</feature>
<evidence type="ECO:0000313" key="2">
    <source>
        <dbReference type="EMBL" id="RXJ69688.1"/>
    </source>
</evidence>
<feature type="transmembrane region" description="Helical" evidence="1">
    <location>
        <begin position="216"/>
        <end position="239"/>
    </location>
</feature>
<dbReference type="RefSeq" id="WP_128978922.1">
    <property type="nucleotide sequence ID" value="NZ_PDKJ01000002.1"/>
</dbReference>
<reference evidence="2 3" key="1">
    <citation type="submission" date="2017-10" db="EMBL/GenBank/DDBJ databases">
        <title>Genomics of the genus Arcobacter.</title>
        <authorList>
            <person name="Perez-Cataluna A."/>
            <person name="Figueras M.J."/>
        </authorList>
    </citation>
    <scope>NUCLEOTIDE SEQUENCE [LARGE SCALE GENOMIC DNA]</scope>
    <source>
        <strain evidence="2 3">CECT 8993</strain>
    </source>
</reference>
<comment type="caution">
    <text evidence="2">The sequence shown here is derived from an EMBL/GenBank/DDBJ whole genome shotgun (WGS) entry which is preliminary data.</text>
</comment>
<evidence type="ECO:0000313" key="3">
    <source>
        <dbReference type="Proteomes" id="UP000290172"/>
    </source>
</evidence>
<proteinExistence type="predicted"/>
<feature type="transmembrane region" description="Helical" evidence="1">
    <location>
        <begin position="52"/>
        <end position="74"/>
    </location>
</feature>
<sequence>MLLTPEVLTIIIINSIFLIFGTVAFLLSIKIFFNWDINSTSKLQYSLENQSYLTATIIKYILFLKILIFIFFIFTLDKISNVLTGAMCAAGVVDATSYGIYLLLFKLINIYFFGFWLVIHNIDMRTKELKFTKLKFGFYLFIYLIFLVETIIEITMFGSIEVDKLVSCCGTLYSNSSGSYISSLFAFDNSYILIVFYTVFALLVLSYFIKNDYLYTIFNLLFLIISLISLIMFFGTYIYELPTHHCPFCMLQKGYYYIGYIIYITLFLGTFFGFIITLKNIILQDRDSSNKYYNYSIIFSLVYVIIVSLYPLSFYIRNGVFL</sequence>
<feature type="transmembrane region" description="Helical" evidence="1">
    <location>
        <begin position="190"/>
        <end position="209"/>
    </location>
</feature>
<protein>
    <submittedName>
        <fullName evidence="2">Uncharacterized protein</fullName>
    </submittedName>
</protein>